<evidence type="ECO:0000256" key="2">
    <source>
        <dbReference type="ARBA" id="ARBA00022448"/>
    </source>
</evidence>
<feature type="transmembrane region" description="Helical" evidence="11">
    <location>
        <begin position="59"/>
        <end position="79"/>
    </location>
</feature>
<feature type="transmembrane region" description="Helical" evidence="11">
    <location>
        <begin position="375"/>
        <end position="396"/>
    </location>
</feature>
<name>A0A0R1QZR6_9LACO</name>
<evidence type="ECO:0000313" key="15">
    <source>
        <dbReference type="Proteomes" id="UP000051835"/>
    </source>
</evidence>
<feature type="domain" description="K+ potassium transporter C-terminal" evidence="13">
    <location>
        <begin position="489"/>
        <end position="647"/>
    </location>
</feature>
<comment type="function">
    <text evidence="11">Transport of potassium into the cell. Likely operates as a K(+):H(+) symporter.</text>
</comment>
<dbReference type="PATRIC" id="fig|1423805.4.peg.2530"/>
<evidence type="ECO:0000256" key="8">
    <source>
        <dbReference type="ARBA" id="ARBA00022989"/>
    </source>
</evidence>
<evidence type="ECO:0000259" key="13">
    <source>
        <dbReference type="Pfam" id="PF22776"/>
    </source>
</evidence>
<dbReference type="InterPro" id="IPR053952">
    <property type="entry name" value="K_trans_C"/>
</dbReference>
<evidence type="ECO:0000256" key="10">
    <source>
        <dbReference type="ARBA" id="ARBA00023136"/>
    </source>
</evidence>
<feature type="transmembrane region" description="Helical" evidence="11">
    <location>
        <begin position="403"/>
        <end position="424"/>
    </location>
</feature>
<gene>
    <name evidence="11" type="primary">kup</name>
    <name evidence="14" type="ORF">FD37_GL002457</name>
</gene>
<dbReference type="InterPro" id="IPR023051">
    <property type="entry name" value="Kup"/>
</dbReference>
<dbReference type="InterPro" id="IPR053951">
    <property type="entry name" value="K_trans_N"/>
</dbReference>
<keyword evidence="7 11" id="KW-0630">Potassium</keyword>
<feature type="transmembrane region" description="Helical" evidence="11">
    <location>
        <begin position="430"/>
        <end position="448"/>
    </location>
</feature>
<comment type="similarity">
    <text evidence="11">Belongs to the HAK/KUP transporter (TC 2.A.72) family.</text>
</comment>
<keyword evidence="3 11" id="KW-1003">Cell membrane</keyword>
<reference evidence="14 15" key="1">
    <citation type="journal article" date="2015" name="Genome Announc.">
        <title>Expanding the biotechnology potential of lactobacilli through comparative genomics of 213 strains and associated genera.</title>
        <authorList>
            <person name="Sun Z."/>
            <person name="Harris H.M."/>
            <person name="McCann A."/>
            <person name="Guo C."/>
            <person name="Argimon S."/>
            <person name="Zhang W."/>
            <person name="Yang X."/>
            <person name="Jeffery I.B."/>
            <person name="Cooney J.C."/>
            <person name="Kagawa T.F."/>
            <person name="Liu W."/>
            <person name="Song Y."/>
            <person name="Salvetti E."/>
            <person name="Wrobel A."/>
            <person name="Rasinkangas P."/>
            <person name="Parkhill J."/>
            <person name="Rea M.C."/>
            <person name="O'Sullivan O."/>
            <person name="Ritari J."/>
            <person name="Douillard F.P."/>
            <person name="Paul Ross R."/>
            <person name="Yang R."/>
            <person name="Briner A.E."/>
            <person name="Felis G.E."/>
            <person name="de Vos W.M."/>
            <person name="Barrangou R."/>
            <person name="Klaenhammer T.R."/>
            <person name="Caufield P.W."/>
            <person name="Cui Y."/>
            <person name="Zhang H."/>
            <person name="O'Toole P.W."/>
        </authorList>
    </citation>
    <scope>NUCLEOTIDE SEQUENCE [LARGE SCALE GENOMIC DNA]</scope>
    <source>
        <strain evidence="14 15">DSM 15429</strain>
    </source>
</reference>
<dbReference type="Proteomes" id="UP000051835">
    <property type="component" value="Unassembled WGS sequence"/>
</dbReference>
<dbReference type="GO" id="GO:0015293">
    <property type="term" value="F:symporter activity"/>
    <property type="evidence" value="ECO:0007669"/>
    <property type="project" value="UniProtKB-UniRule"/>
</dbReference>
<feature type="domain" description="K+ potassium transporter integral membrane" evidence="12">
    <location>
        <begin position="16"/>
        <end position="462"/>
    </location>
</feature>
<organism evidence="14 15">
    <name type="scientific">Levilactobacillus spicheri DSM 15429</name>
    <dbReference type="NCBI Taxonomy" id="1423805"/>
    <lineage>
        <taxon>Bacteria</taxon>
        <taxon>Bacillati</taxon>
        <taxon>Bacillota</taxon>
        <taxon>Bacilli</taxon>
        <taxon>Lactobacillales</taxon>
        <taxon>Lactobacillaceae</taxon>
        <taxon>Levilactobacillus</taxon>
    </lineage>
</organism>
<keyword evidence="4 11" id="KW-0633">Potassium transport</keyword>
<keyword evidence="10 11" id="KW-0472">Membrane</keyword>
<protein>
    <recommendedName>
        <fullName evidence="11">Probable potassium transport system protein Kup</fullName>
    </recommendedName>
</protein>
<evidence type="ECO:0000256" key="6">
    <source>
        <dbReference type="ARBA" id="ARBA00022847"/>
    </source>
</evidence>
<evidence type="ECO:0000256" key="1">
    <source>
        <dbReference type="ARBA" id="ARBA00004141"/>
    </source>
</evidence>
<keyword evidence="8 11" id="KW-1133">Transmembrane helix</keyword>
<keyword evidence="2 11" id="KW-0813">Transport</keyword>
<evidence type="ECO:0000256" key="4">
    <source>
        <dbReference type="ARBA" id="ARBA00022538"/>
    </source>
</evidence>
<feature type="transmembrane region" description="Helical" evidence="11">
    <location>
        <begin position="100"/>
        <end position="127"/>
    </location>
</feature>
<dbReference type="InterPro" id="IPR003855">
    <property type="entry name" value="K+_transporter"/>
</dbReference>
<feature type="transmembrane region" description="Helical" evidence="11">
    <location>
        <begin position="250"/>
        <end position="272"/>
    </location>
</feature>
<evidence type="ECO:0000256" key="11">
    <source>
        <dbReference type="HAMAP-Rule" id="MF_01522"/>
    </source>
</evidence>
<evidence type="ECO:0000256" key="7">
    <source>
        <dbReference type="ARBA" id="ARBA00022958"/>
    </source>
</evidence>
<evidence type="ECO:0000256" key="3">
    <source>
        <dbReference type="ARBA" id="ARBA00022475"/>
    </source>
</evidence>
<dbReference type="HAMAP" id="MF_01522">
    <property type="entry name" value="Kup"/>
    <property type="match status" value="1"/>
</dbReference>
<keyword evidence="9 11" id="KW-0406">Ion transport</keyword>
<dbReference type="EMBL" id="AZFC01000005">
    <property type="protein sequence ID" value="KRL49737.1"/>
    <property type="molecule type" value="Genomic_DNA"/>
</dbReference>
<dbReference type="PANTHER" id="PTHR30540:SF83">
    <property type="entry name" value="K+ POTASSIUM TRANSPORTER"/>
    <property type="match status" value="1"/>
</dbReference>
<feature type="transmembrane region" description="Helical" evidence="11">
    <location>
        <begin position="147"/>
        <end position="166"/>
    </location>
</feature>
<evidence type="ECO:0000256" key="9">
    <source>
        <dbReference type="ARBA" id="ARBA00023065"/>
    </source>
</evidence>
<feature type="transmembrane region" description="Helical" evidence="11">
    <location>
        <begin position="178"/>
        <end position="200"/>
    </location>
</feature>
<dbReference type="GO" id="GO:0005886">
    <property type="term" value="C:plasma membrane"/>
    <property type="evidence" value="ECO:0007669"/>
    <property type="project" value="UniProtKB-SubCell"/>
</dbReference>
<feature type="transmembrane region" description="Helical" evidence="11">
    <location>
        <begin position="344"/>
        <end position="369"/>
    </location>
</feature>
<evidence type="ECO:0000259" key="12">
    <source>
        <dbReference type="Pfam" id="PF02705"/>
    </source>
</evidence>
<evidence type="ECO:0000256" key="5">
    <source>
        <dbReference type="ARBA" id="ARBA00022692"/>
    </source>
</evidence>
<comment type="catalytic activity">
    <reaction evidence="11">
        <text>K(+)(in) + H(+)(in) = K(+)(out) + H(+)(out)</text>
        <dbReference type="Rhea" id="RHEA:28490"/>
        <dbReference type="ChEBI" id="CHEBI:15378"/>
        <dbReference type="ChEBI" id="CHEBI:29103"/>
    </reaction>
</comment>
<comment type="caution">
    <text evidence="14">The sequence shown here is derived from an EMBL/GenBank/DDBJ whole genome shotgun (WGS) entry which is preliminary data.</text>
</comment>
<proteinExistence type="inferred from homology"/>
<dbReference type="GO" id="GO:0015079">
    <property type="term" value="F:potassium ion transmembrane transporter activity"/>
    <property type="evidence" value="ECO:0007669"/>
    <property type="project" value="UniProtKB-UniRule"/>
</dbReference>
<keyword evidence="6 11" id="KW-0769">Symport</keyword>
<accession>A0A0R1QZR6</accession>
<keyword evidence="5 11" id="KW-0812">Transmembrane</keyword>
<dbReference type="Pfam" id="PF22776">
    <property type="entry name" value="K_trans_C"/>
    <property type="match status" value="1"/>
</dbReference>
<dbReference type="AlphaFoldDB" id="A0A0R1QZR6"/>
<dbReference type="PANTHER" id="PTHR30540">
    <property type="entry name" value="OSMOTIC STRESS POTASSIUM TRANSPORTER"/>
    <property type="match status" value="1"/>
</dbReference>
<dbReference type="Pfam" id="PF02705">
    <property type="entry name" value="K_trans"/>
    <property type="match status" value="1"/>
</dbReference>
<sequence>MSSLKLTTQALSGTGMLITLGIVYGDIGTSPLYVMSAITGQAQQPAGTSSTALLGSISLIFWTLMLITTIKYVLLAMHADNHNEGGIFALYALVRDQARWLIVPALIGGAALLADGTLTPAVTVTSAIEGLKGQHLGPLSIGQNQSLVLGIVTGILLGIFLIQRFGTARIGRSFGPIMLLWFSFIGGVGAYNLIAAPGVLRALSPLYAIRFLLSPVNRQGIFVLGSIFLATTGAEALYSDMGQVGRQNIYATWPFVYLMLMLSYLGQGAWLLQHQALTTTQLHRLNPFYSIVPTHLQLVAIVLATLAAIIASQALITGSYTLVHEAIGLKLLPKLRIKFPGNEASQLYIATVNWLLCMITLSVVWYFQTSAHMEAAYGLAITLTMLMTTLLLHAFLRPQHPWGARLFVVGFGALESLFLLASLVKFWHGGYVTLFLTLVILIIMVFWYEGNRRRDANLQETEYVPLPAFLPQLQALSQDDQVPSFATNLVYINRLRPNLAIKRAVIYSILDQQPKRARVYWFLTVNETDNPADCYYTVDMLGTRNVVDVQLYLGFKKSQHINVYLRQIVNDLLNEHLIDDQTPYYSSVPHRRVGNFKFVFLNQQFQDLSARDLSWLDHFLIGGRLLLQRITLSSARWYGLEFSDVIEERAPLFIGQKPDDSLQQKQVKR</sequence>
<feature type="transmembrane region" description="Helical" evidence="11">
    <location>
        <begin position="220"/>
        <end position="238"/>
    </location>
</feature>
<comment type="subcellular location">
    <subcellularLocation>
        <location evidence="11">Cell membrane</location>
        <topology evidence="11">Multi-pass membrane protein</topology>
    </subcellularLocation>
    <subcellularLocation>
        <location evidence="1">Membrane</location>
        <topology evidence="1">Multi-pass membrane protein</topology>
    </subcellularLocation>
</comment>
<feature type="transmembrane region" description="Helical" evidence="11">
    <location>
        <begin position="298"/>
        <end position="323"/>
    </location>
</feature>
<evidence type="ECO:0000313" key="14">
    <source>
        <dbReference type="EMBL" id="KRL49737.1"/>
    </source>
</evidence>